<evidence type="ECO:0000256" key="1">
    <source>
        <dbReference type="ARBA" id="ARBA00006247"/>
    </source>
</evidence>
<dbReference type="GO" id="GO:0016813">
    <property type="term" value="F:hydrolase activity, acting on carbon-nitrogen (but not peptide) bonds, in linear amidines"/>
    <property type="evidence" value="ECO:0007669"/>
    <property type="project" value="InterPro"/>
</dbReference>
<keyword evidence="4" id="KW-1185">Reference proteome</keyword>
<dbReference type="RefSeq" id="XP_046006892.1">
    <property type="nucleotide sequence ID" value="XM_046150631.1"/>
</dbReference>
<protein>
    <recommendedName>
        <fullName evidence="5">N-carbamoyl-L-amino-acid hydrolase</fullName>
    </recommendedName>
</protein>
<dbReference type="CDD" id="cd03884">
    <property type="entry name" value="M20_bAS"/>
    <property type="match status" value="1"/>
</dbReference>
<reference evidence="3" key="1">
    <citation type="journal article" date="2021" name="Nat. Commun.">
        <title>Genetic determinants of endophytism in the Arabidopsis root mycobiome.</title>
        <authorList>
            <person name="Mesny F."/>
            <person name="Miyauchi S."/>
            <person name="Thiergart T."/>
            <person name="Pickel B."/>
            <person name="Atanasova L."/>
            <person name="Karlsson M."/>
            <person name="Huettel B."/>
            <person name="Barry K.W."/>
            <person name="Haridas S."/>
            <person name="Chen C."/>
            <person name="Bauer D."/>
            <person name="Andreopoulos W."/>
            <person name="Pangilinan J."/>
            <person name="LaButti K."/>
            <person name="Riley R."/>
            <person name="Lipzen A."/>
            <person name="Clum A."/>
            <person name="Drula E."/>
            <person name="Henrissat B."/>
            <person name="Kohler A."/>
            <person name="Grigoriev I.V."/>
            <person name="Martin F.M."/>
            <person name="Hacquard S."/>
        </authorList>
    </citation>
    <scope>NUCLEOTIDE SEQUENCE</scope>
    <source>
        <strain evidence="3">MPI-CAGE-CH-0230</strain>
    </source>
</reference>
<dbReference type="Proteomes" id="UP000756346">
    <property type="component" value="Unassembled WGS sequence"/>
</dbReference>
<dbReference type="PIRSF" id="PIRSF001235">
    <property type="entry name" value="Amidase_carbamoylase"/>
    <property type="match status" value="1"/>
</dbReference>
<dbReference type="NCBIfam" id="TIGR01879">
    <property type="entry name" value="hydantase"/>
    <property type="match status" value="1"/>
</dbReference>
<gene>
    <name evidence="3" type="ORF">B0I36DRAFT_251662</name>
</gene>
<comment type="similarity">
    <text evidence="1">Belongs to the peptidase M20A family.</text>
</comment>
<accession>A0A9P8XVG5</accession>
<dbReference type="InterPro" id="IPR036264">
    <property type="entry name" value="Bact_exopeptidase_dim_dom"/>
</dbReference>
<dbReference type="PANTHER" id="PTHR32494">
    <property type="entry name" value="ALLANTOATE DEIMINASE-RELATED"/>
    <property type="match status" value="1"/>
</dbReference>
<evidence type="ECO:0000313" key="4">
    <source>
        <dbReference type="Proteomes" id="UP000756346"/>
    </source>
</evidence>
<dbReference type="OrthoDB" id="4676at2759"/>
<comment type="caution">
    <text evidence="3">The sequence shown here is derived from an EMBL/GenBank/DDBJ whole genome shotgun (WGS) entry which is preliminary data.</text>
</comment>
<keyword evidence="2" id="KW-0378">Hydrolase</keyword>
<dbReference type="InterPro" id="IPR010158">
    <property type="entry name" value="Amidase_Cbmase"/>
</dbReference>
<evidence type="ECO:0000256" key="2">
    <source>
        <dbReference type="ARBA" id="ARBA00022801"/>
    </source>
</evidence>
<dbReference type="PANTHER" id="PTHR32494:SF5">
    <property type="entry name" value="ALLANTOATE AMIDOHYDROLASE"/>
    <property type="match status" value="1"/>
</dbReference>
<dbReference type="GeneID" id="70180177"/>
<dbReference type="InterPro" id="IPR002933">
    <property type="entry name" value="Peptidase_M20"/>
</dbReference>
<organism evidence="3 4">
    <name type="scientific">Microdochium trichocladiopsis</name>
    <dbReference type="NCBI Taxonomy" id="1682393"/>
    <lineage>
        <taxon>Eukaryota</taxon>
        <taxon>Fungi</taxon>
        <taxon>Dikarya</taxon>
        <taxon>Ascomycota</taxon>
        <taxon>Pezizomycotina</taxon>
        <taxon>Sordariomycetes</taxon>
        <taxon>Xylariomycetidae</taxon>
        <taxon>Xylariales</taxon>
        <taxon>Microdochiaceae</taxon>
        <taxon>Microdochium</taxon>
    </lineage>
</organism>
<name>A0A9P8XVG5_9PEZI</name>
<proteinExistence type="inferred from homology"/>
<dbReference type="Gene3D" id="3.30.70.360">
    <property type="match status" value="1"/>
</dbReference>
<dbReference type="Gene3D" id="3.40.630.10">
    <property type="entry name" value="Zn peptidases"/>
    <property type="match status" value="1"/>
</dbReference>
<dbReference type="SUPFAM" id="SSF55031">
    <property type="entry name" value="Bacterial exopeptidase dimerisation domain"/>
    <property type="match status" value="1"/>
</dbReference>
<sequence length="438" mass="46782">MSRLTIDRHRLMQDIHHTAQWGEGERWGQNPTEVGMARLALSDADKLVRDWFIETTEALGCRVHFDAMGNIFAIRPGKREGPPTAMGSHLDTQPAGGRYDGILGVLAGVAVLRAVHEAGLETEYPLCVVDWTNEEGARFPQCMMASAVWAGVTSIDTAHAVASVDDGEVTVGSELARIGYRGDTAAHHTATPLAAHFELHIEQGPILEAAGQRIGAVQGVQAMRWFTITVTGRDSHTGATNFENRADAMLAAAKMIVRSHQVATQFQGLASTGLLTVHPGSTNTVPGVVTFSLDLRADADPKMDAMEAALRADFAAIAAGTETFTDSCTCGRGCAVSWQTTARAPVARFDDDCLRCIEEGAEDLFGAAQAAALTRRMYSGAGHDSVHTSTRVPTAMIFVPCRDGVTHNPTEYTAPEDCGNGAQVLLNAVLRFDAARKA</sequence>
<dbReference type="EMBL" id="JAGTJQ010000010">
    <property type="protein sequence ID" value="KAH7020691.1"/>
    <property type="molecule type" value="Genomic_DNA"/>
</dbReference>
<dbReference type="AlphaFoldDB" id="A0A9P8XVG5"/>
<dbReference type="SUPFAM" id="SSF53187">
    <property type="entry name" value="Zn-dependent exopeptidases"/>
    <property type="match status" value="1"/>
</dbReference>
<evidence type="ECO:0008006" key="5">
    <source>
        <dbReference type="Google" id="ProtNLM"/>
    </source>
</evidence>
<evidence type="ECO:0000313" key="3">
    <source>
        <dbReference type="EMBL" id="KAH7020691.1"/>
    </source>
</evidence>
<dbReference type="Pfam" id="PF01546">
    <property type="entry name" value="Peptidase_M20"/>
    <property type="match status" value="1"/>
</dbReference>